<keyword evidence="1" id="KW-0812">Transmembrane</keyword>
<evidence type="ECO:0000313" key="2">
    <source>
        <dbReference type="EMBL" id="JAD43854.1"/>
    </source>
</evidence>
<protein>
    <submittedName>
        <fullName evidence="2">Uncharacterized protein</fullName>
    </submittedName>
</protein>
<reference evidence="2" key="1">
    <citation type="submission" date="2014-09" db="EMBL/GenBank/DDBJ databases">
        <authorList>
            <person name="Magalhaes I.L.F."/>
            <person name="Oliveira U."/>
            <person name="Santos F.R."/>
            <person name="Vidigal T.H.D.A."/>
            <person name="Brescovit A.D."/>
            <person name="Santos A.J."/>
        </authorList>
    </citation>
    <scope>NUCLEOTIDE SEQUENCE</scope>
    <source>
        <tissue evidence="2">Shoot tissue taken approximately 20 cm above the soil surface</tissue>
    </source>
</reference>
<accession>A0A0A8ZWU2</accession>
<sequence length="69" mass="8259">MPCAYMLLTCTGNCLDLHLNVEITFAGLFLILYDRYLPSTWFNPHIFSYIWHDFVIHGFIFVFIFYNTK</sequence>
<name>A0A0A8ZWU2_ARUDO</name>
<dbReference type="AlphaFoldDB" id="A0A0A8ZWU2"/>
<feature type="transmembrane region" description="Helical" evidence="1">
    <location>
        <begin position="46"/>
        <end position="66"/>
    </location>
</feature>
<proteinExistence type="predicted"/>
<dbReference type="EMBL" id="GBRH01254041">
    <property type="protein sequence ID" value="JAD43854.1"/>
    <property type="molecule type" value="Transcribed_RNA"/>
</dbReference>
<reference evidence="2" key="2">
    <citation type="journal article" date="2015" name="Data Brief">
        <title>Shoot transcriptome of the giant reed, Arundo donax.</title>
        <authorList>
            <person name="Barrero R.A."/>
            <person name="Guerrero F.D."/>
            <person name="Moolhuijzen P."/>
            <person name="Goolsby J.A."/>
            <person name="Tidwell J."/>
            <person name="Bellgard S.E."/>
            <person name="Bellgard M.I."/>
        </authorList>
    </citation>
    <scope>NUCLEOTIDE SEQUENCE</scope>
    <source>
        <tissue evidence="2">Shoot tissue taken approximately 20 cm above the soil surface</tissue>
    </source>
</reference>
<keyword evidence="1" id="KW-0472">Membrane</keyword>
<keyword evidence="1" id="KW-1133">Transmembrane helix</keyword>
<organism evidence="2">
    <name type="scientific">Arundo donax</name>
    <name type="common">Giant reed</name>
    <name type="synonym">Donax arundinaceus</name>
    <dbReference type="NCBI Taxonomy" id="35708"/>
    <lineage>
        <taxon>Eukaryota</taxon>
        <taxon>Viridiplantae</taxon>
        <taxon>Streptophyta</taxon>
        <taxon>Embryophyta</taxon>
        <taxon>Tracheophyta</taxon>
        <taxon>Spermatophyta</taxon>
        <taxon>Magnoliopsida</taxon>
        <taxon>Liliopsida</taxon>
        <taxon>Poales</taxon>
        <taxon>Poaceae</taxon>
        <taxon>PACMAD clade</taxon>
        <taxon>Arundinoideae</taxon>
        <taxon>Arundineae</taxon>
        <taxon>Arundo</taxon>
    </lineage>
</organism>
<evidence type="ECO:0000256" key="1">
    <source>
        <dbReference type="SAM" id="Phobius"/>
    </source>
</evidence>